<feature type="compositionally biased region" description="Gly residues" evidence="1">
    <location>
        <begin position="641"/>
        <end position="655"/>
    </location>
</feature>
<gene>
    <name evidence="3" type="ORF">PCHAJ_000524600</name>
</gene>
<protein>
    <submittedName>
        <fullName evidence="3">CIR protein</fullName>
    </submittedName>
</protein>
<feature type="region of interest" description="Disordered" evidence="1">
    <location>
        <begin position="809"/>
        <end position="935"/>
    </location>
</feature>
<dbReference type="InterPro" id="IPR006477">
    <property type="entry name" value="Yir_bir_cir"/>
</dbReference>
<feature type="compositionally biased region" description="Gly residues" evidence="1">
    <location>
        <begin position="556"/>
        <end position="577"/>
    </location>
</feature>
<dbReference type="EMBL" id="FMIL01000328">
    <property type="protein sequence ID" value="SCL90258.1"/>
    <property type="molecule type" value="Genomic_DNA"/>
</dbReference>
<feature type="region of interest" description="Disordered" evidence="1">
    <location>
        <begin position="257"/>
        <end position="293"/>
    </location>
</feature>
<feature type="compositionally biased region" description="Gly residues" evidence="1">
    <location>
        <begin position="612"/>
        <end position="625"/>
    </location>
</feature>
<feature type="compositionally biased region" description="Gly residues" evidence="1">
    <location>
        <begin position="450"/>
        <end position="462"/>
    </location>
</feature>
<feature type="compositionally biased region" description="Low complexity" evidence="1">
    <location>
        <begin position="477"/>
        <end position="486"/>
    </location>
</feature>
<feature type="compositionally biased region" description="Polar residues" evidence="1">
    <location>
        <begin position="902"/>
        <end position="919"/>
    </location>
</feature>
<keyword evidence="2" id="KW-0812">Transmembrane</keyword>
<feature type="compositionally biased region" description="Gly residues" evidence="1">
    <location>
        <begin position="487"/>
        <end position="507"/>
    </location>
</feature>
<dbReference type="Proteomes" id="UP000507163">
    <property type="component" value="Unassembled WGS sequence"/>
</dbReference>
<accession>A0A1C6WN34</accession>
<feature type="non-terminal residue" evidence="3">
    <location>
        <position position="1026"/>
    </location>
</feature>
<feature type="compositionally biased region" description="Low complexity" evidence="1">
    <location>
        <begin position="810"/>
        <end position="819"/>
    </location>
</feature>
<feature type="compositionally biased region" description="Low complexity" evidence="1">
    <location>
        <begin position="920"/>
        <end position="935"/>
    </location>
</feature>
<feature type="compositionally biased region" description="Pro residues" evidence="1">
    <location>
        <begin position="863"/>
        <end position="876"/>
    </location>
</feature>
<feature type="compositionally biased region" description="Low complexity" evidence="1">
    <location>
        <begin position="829"/>
        <end position="862"/>
    </location>
</feature>
<dbReference type="AlphaFoldDB" id="A0A1C6WN34"/>
<feature type="compositionally biased region" description="Basic and acidic residues" evidence="1">
    <location>
        <begin position="257"/>
        <end position="271"/>
    </location>
</feature>
<feature type="compositionally biased region" description="Polar residues" evidence="1">
    <location>
        <begin position="428"/>
        <end position="445"/>
    </location>
</feature>
<evidence type="ECO:0000256" key="2">
    <source>
        <dbReference type="SAM" id="Phobius"/>
    </source>
</evidence>
<sequence length="1026" mass="105851">MSSKLCKLLLDVDDLFTDGTVDVNKFNKPDSYKKYCPYENGKLRDCKNNYERINALGEYLYQKMPKDSDEFKGGGINDNLYIEFFMMWLSDKIFKVNKDYKATLKESYEKHLKDITGKFEYWDALSSKEVYKDATIVRMYIFYNLLNSICKTINELNKNLNNTDAVSLKKYGTQCRDLYRNIYESVKECKSYTHLLDSLKTIYEYIKSFKITDNTSIEGRKKVVLFDATPSLTTSDYQNKYFIPNDETLSFGNQECGRVKSKDEEDGKKGSLPDLQNIQGDKLPKKPKAGSRPKLQLSAELLRQLKANKQRMQANIPKPRPQLKSPGKAESQPKPQSPVAPAQTASPPQQNDPLLQKSPTGGSSQVTGSGNQGNVAGTPSSVPNSGKDPQNGIDNGTVNTKDNVSIGKSGGKNSNGATVDHGADANKKTVQPHGTDNKQGSSSSDAGIGARDGTGNSGGVTGSGTDNQGTKVNQVRGTSSQGTTVSQGGGSDQGSSGSQGGGTGGGPVATDPNKGGAGAGKGDPSGGTRDTGSGADGDKGKLSGVSGGLANVQGDSGSGKGSGAGGAIDGAGSGQGDQGKPSDMPGSPVNVQGDSNGGTGHSGNGADSGTNAGAGGAGGITGGGKVSSNGNAGDAGTDQGNSGGGAVGGSGGGQGAQNPASVDPNHAAGSSGGGSKPSGDPNPTHSSGTSNGYWLSNWGTYLNPMSYIPSVSDVYQAQKKIITNATNQVSSVYNITVNTAKDAYDKTVNAAKDAYDKTVNAAKNAYGSAVTAVKNTYDSTMTTVQGAYSATTNYVGGVVGSITNQLNPFGTSTSSDNQSGSGGTGSGSSTGSNPSTTTQIPNSDPNPSQQPSSPSSSSSTPPVTTPSPSPTSPTPQPAISQPQPNQAQDPLQSAVQKGGPIPSQSHGTNAGTGISQATANSSTGSSNTGNGSTTGIVKINEKPSIWCIGPNKKCDLVGISVIGVSISIFLAIMYKYLSFGSAKNSKKGKNMKRVINSISGKKKIQIIINSSTKKKQTKKSIKPVYR</sequence>
<keyword evidence="2" id="KW-1133">Transmembrane helix</keyword>
<feature type="transmembrane region" description="Helical" evidence="2">
    <location>
        <begin position="956"/>
        <end position="977"/>
    </location>
</feature>
<keyword evidence="2" id="KW-0472">Membrane</keyword>
<evidence type="ECO:0000313" key="3">
    <source>
        <dbReference type="EMBL" id="SCL90258.1"/>
    </source>
</evidence>
<evidence type="ECO:0000256" key="1">
    <source>
        <dbReference type="SAM" id="MobiDB-lite"/>
    </source>
</evidence>
<feature type="region of interest" description="Disordered" evidence="1">
    <location>
        <begin position="311"/>
        <end position="688"/>
    </location>
</feature>
<reference evidence="3" key="1">
    <citation type="submission" date="2016-08" db="EMBL/GenBank/DDBJ databases">
        <authorList>
            <consortium name="Pathogen Informatics"/>
        </authorList>
    </citation>
    <scope>NUCLEOTIDE SEQUENCE</scope>
    <source>
        <strain evidence="3">AJ</strain>
    </source>
</reference>
<organism evidence="3">
    <name type="scientific">Plasmodium chabaudi chabaudi</name>
    <dbReference type="NCBI Taxonomy" id="31271"/>
    <lineage>
        <taxon>Eukaryota</taxon>
        <taxon>Sar</taxon>
        <taxon>Alveolata</taxon>
        <taxon>Apicomplexa</taxon>
        <taxon>Aconoidasida</taxon>
        <taxon>Haemosporida</taxon>
        <taxon>Plasmodiidae</taxon>
        <taxon>Plasmodium</taxon>
        <taxon>Plasmodium (Vinckeia)</taxon>
    </lineage>
</organism>
<proteinExistence type="predicted"/>
<dbReference type="Pfam" id="PF06022">
    <property type="entry name" value="Cir_Bir_Yir"/>
    <property type="match status" value="1"/>
</dbReference>
<feature type="compositionally biased region" description="Gly residues" evidence="1">
    <location>
        <begin position="515"/>
        <end position="525"/>
    </location>
</feature>
<feature type="compositionally biased region" description="Polar residues" evidence="1">
    <location>
        <begin position="885"/>
        <end position="895"/>
    </location>
</feature>
<feature type="compositionally biased region" description="Polar residues" evidence="1">
    <location>
        <begin position="343"/>
        <end position="403"/>
    </location>
</feature>
<name>A0A1C6WN34_PLACU</name>